<organism evidence="1 2">
    <name type="scientific">Buddleja alternifolia</name>
    <dbReference type="NCBI Taxonomy" id="168488"/>
    <lineage>
        <taxon>Eukaryota</taxon>
        <taxon>Viridiplantae</taxon>
        <taxon>Streptophyta</taxon>
        <taxon>Embryophyta</taxon>
        <taxon>Tracheophyta</taxon>
        <taxon>Spermatophyta</taxon>
        <taxon>Magnoliopsida</taxon>
        <taxon>eudicotyledons</taxon>
        <taxon>Gunneridae</taxon>
        <taxon>Pentapetalae</taxon>
        <taxon>asterids</taxon>
        <taxon>lamiids</taxon>
        <taxon>Lamiales</taxon>
        <taxon>Scrophulariaceae</taxon>
        <taxon>Buddlejeae</taxon>
        <taxon>Buddleja</taxon>
    </lineage>
</organism>
<evidence type="ECO:0008006" key="3">
    <source>
        <dbReference type="Google" id="ProtNLM"/>
    </source>
</evidence>
<dbReference type="InterPro" id="IPR036047">
    <property type="entry name" value="F-box-like_dom_sf"/>
</dbReference>
<reference evidence="1" key="1">
    <citation type="submission" date="2019-10" db="EMBL/GenBank/DDBJ databases">
        <authorList>
            <person name="Zhang R."/>
            <person name="Pan Y."/>
            <person name="Wang J."/>
            <person name="Ma R."/>
            <person name="Yu S."/>
        </authorList>
    </citation>
    <scope>NUCLEOTIDE SEQUENCE</scope>
    <source>
        <strain evidence="1">LA-IB0</strain>
        <tissue evidence="1">Leaf</tissue>
    </source>
</reference>
<accession>A0AAV6XRZ8</accession>
<name>A0AAV6XRZ8_9LAMI</name>
<proteinExistence type="predicted"/>
<keyword evidence="2" id="KW-1185">Reference proteome</keyword>
<evidence type="ECO:0000313" key="2">
    <source>
        <dbReference type="Proteomes" id="UP000826271"/>
    </source>
</evidence>
<dbReference type="AlphaFoldDB" id="A0AAV6XRZ8"/>
<gene>
    <name evidence="1" type="ORF">BUALT_Bualt05G0009900</name>
</gene>
<dbReference type="EMBL" id="WHWC01000005">
    <property type="protein sequence ID" value="KAG8381795.1"/>
    <property type="molecule type" value="Genomic_DNA"/>
</dbReference>
<evidence type="ECO:0000313" key="1">
    <source>
        <dbReference type="EMBL" id="KAG8381795.1"/>
    </source>
</evidence>
<dbReference type="Proteomes" id="UP000826271">
    <property type="component" value="Unassembled WGS sequence"/>
</dbReference>
<dbReference type="SUPFAM" id="SSF81383">
    <property type="entry name" value="F-box domain"/>
    <property type="match status" value="1"/>
</dbReference>
<comment type="caution">
    <text evidence="1">The sequence shown here is derived from an EMBL/GenBank/DDBJ whole genome shotgun (WGS) entry which is preliminary data.</text>
</comment>
<sequence>MEIKTLKTEQIPTLPEEIIEEILSRIPVKFLLQFRVNAMSLQGGGLIDGRGTRRGKEMKALTEVKVSTIIEDYGYGAEEELLSLNKE</sequence>
<protein>
    <recommendedName>
        <fullName evidence="3">F-box domain-containing protein</fullName>
    </recommendedName>
</protein>